<dbReference type="InterPro" id="IPR045275">
    <property type="entry name" value="MscS_archaea/bacteria_type"/>
</dbReference>
<feature type="transmembrane region" description="Helical" evidence="6">
    <location>
        <begin position="20"/>
        <end position="43"/>
    </location>
</feature>
<dbReference type="EMBL" id="CABVLZ010000004">
    <property type="protein sequence ID" value="VVU95404.1"/>
    <property type="molecule type" value="Genomic_DNA"/>
</dbReference>
<dbReference type="Gene3D" id="2.30.30.60">
    <property type="match status" value="1"/>
</dbReference>
<gene>
    <name evidence="8" type="ORF">CPAV1605_1155</name>
</gene>
<keyword evidence="2" id="KW-1003">Cell membrane</keyword>
<keyword evidence="5 6" id="KW-0472">Membrane</keyword>
<dbReference type="InterPro" id="IPR023408">
    <property type="entry name" value="MscS_beta-dom_sf"/>
</dbReference>
<dbReference type="InterPro" id="IPR010920">
    <property type="entry name" value="LSM_dom_sf"/>
</dbReference>
<dbReference type="SUPFAM" id="SSF82689">
    <property type="entry name" value="Mechanosensitive channel protein MscS (YggB), C-terminal domain"/>
    <property type="match status" value="1"/>
</dbReference>
<evidence type="ECO:0000256" key="1">
    <source>
        <dbReference type="ARBA" id="ARBA00004651"/>
    </source>
</evidence>
<feature type="transmembrane region" description="Helical" evidence="6">
    <location>
        <begin position="80"/>
        <end position="99"/>
    </location>
</feature>
<dbReference type="InterPro" id="IPR011066">
    <property type="entry name" value="MscS_channel_C_sf"/>
</dbReference>
<evidence type="ECO:0000256" key="3">
    <source>
        <dbReference type="ARBA" id="ARBA00022692"/>
    </source>
</evidence>
<name>A0A5E8CKW3_9ZZZZ</name>
<proteinExistence type="predicted"/>
<evidence type="ECO:0000313" key="8">
    <source>
        <dbReference type="EMBL" id="VVU95404.1"/>
    </source>
</evidence>
<evidence type="ECO:0000256" key="2">
    <source>
        <dbReference type="ARBA" id="ARBA00022475"/>
    </source>
</evidence>
<keyword evidence="3 6" id="KW-0812">Transmembrane</keyword>
<protein>
    <submittedName>
        <fullName evidence="8">Mechanosensitive ion channel</fullName>
    </submittedName>
</protein>
<evidence type="ECO:0000256" key="5">
    <source>
        <dbReference type="ARBA" id="ARBA00023136"/>
    </source>
</evidence>
<dbReference type="SUPFAM" id="SSF50182">
    <property type="entry name" value="Sm-like ribonucleoproteins"/>
    <property type="match status" value="1"/>
</dbReference>
<feature type="transmembrane region" description="Helical" evidence="6">
    <location>
        <begin position="55"/>
        <end position="74"/>
    </location>
</feature>
<keyword evidence="4 6" id="KW-1133">Transmembrane helix</keyword>
<dbReference type="AlphaFoldDB" id="A0A5E8CKW3"/>
<evidence type="ECO:0000259" key="7">
    <source>
        <dbReference type="Pfam" id="PF00924"/>
    </source>
</evidence>
<dbReference type="PANTHER" id="PTHR30221:SF1">
    <property type="entry name" value="SMALL-CONDUCTANCE MECHANOSENSITIVE CHANNEL"/>
    <property type="match status" value="1"/>
</dbReference>
<dbReference type="Pfam" id="PF00924">
    <property type="entry name" value="MS_channel_2nd"/>
    <property type="match status" value="1"/>
</dbReference>
<sequence length="379" mass="44842">MNNAIYHKYLIQFGLILGKIIFFLIFKEIFYQILYFLFFKYIVDKVESERTKFLYMIKVIYYGTLSILILVLLGITKAKILTYISGLSLVLAYVVQDIISDLFHGFLIMFTNPIEINDYLEIDDKKGYVKSIELLRVKIIDVDNKEISIPNSYLIKNNFKRISQSSSIFMQLGFGIPYQYPYQNVKEKIEKIINDLKIQGYLERDDKELRLFTEKFSVNNYQIDLNENKLLIKNLDNLILYPSDLKQEFEIEIEDPNIDNLIITLEEIDEDKNIYTFSFFNDYSFDSVSQFFNLILNDHKSISIRNKLLNFLTKRKIERSNVFIKSFDDSAVTLTINLRLNLYNKNYVYETILEKINDLVIDGSIDIPFPQLDVYIKEV</sequence>
<dbReference type="GO" id="GO:0008381">
    <property type="term" value="F:mechanosensitive monoatomic ion channel activity"/>
    <property type="evidence" value="ECO:0007669"/>
    <property type="project" value="InterPro"/>
</dbReference>
<feature type="domain" description="Mechanosensitive ion channel MscS" evidence="7">
    <location>
        <begin position="97"/>
        <end position="160"/>
    </location>
</feature>
<dbReference type="GO" id="GO:0005886">
    <property type="term" value="C:plasma membrane"/>
    <property type="evidence" value="ECO:0007669"/>
    <property type="project" value="UniProtKB-SubCell"/>
</dbReference>
<comment type="subcellular location">
    <subcellularLocation>
        <location evidence="1">Cell membrane</location>
        <topology evidence="1">Multi-pass membrane protein</topology>
    </subcellularLocation>
</comment>
<dbReference type="InterPro" id="IPR006685">
    <property type="entry name" value="MscS_channel_2nd"/>
</dbReference>
<accession>A0A5E8CKW3</accession>
<organism evidence="8">
    <name type="scientific">seawater metagenome</name>
    <dbReference type="NCBI Taxonomy" id="1561972"/>
    <lineage>
        <taxon>unclassified sequences</taxon>
        <taxon>metagenomes</taxon>
        <taxon>ecological metagenomes</taxon>
    </lineage>
</organism>
<evidence type="ECO:0000256" key="4">
    <source>
        <dbReference type="ARBA" id="ARBA00022989"/>
    </source>
</evidence>
<evidence type="ECO:0000256" key="6">
    <source>
        <dbReference type="SAM" id="Phobius"/>
    </source>
</evidence>
<dbReference type="PANTHER" id="PTHR30221">
    <property type="entry name" value="SMALL-CONDUCTANCE MECHANOSENSITIVE CHANNEL"/>
    <property type="match status" value="1"/>
</dbReference>
<reference evidence="8" key="1">
    <citation type="submission" date="2019-09" db="EMBL/GenBank/DDBJ databases">
        <authorList>
            <person name="Needham M D."/>
        </authorList>
    </citation>
    <scope>NUCLEOTIDE SEQUENCE</scope>
</reference>